<proteinExistence type="predicted"/>
<dbReference type="EMBL" id="ML121531">
    <property type="protein sequence ID" value="RPB27602.1"/>
    <property type="molecule type" value="Genomic_DNA"/>
</dbReference>
<protein>
    <submittedName>
        <fullName evidence="2">Uncharacterized protein</fullName>
    </submittedName>
</protein>
<dbReference type="InterPro" id="IPR012808">
    <property type="entry name" value="CHP02453"/>
</dbReference>
<dbReference type="PANTHER" id="PTHR36452:SF1">
    <property type="entry name" value="DUF2461 DOMAIN-CONTAINING PROTEIN"/>
    <property type="match status" value="1"/>
</dbReference>
<sequence length="404" mass="45856">MATFRQKGSPPRHSHNQNTLTQQGTSASGLARSLRSRLRSEKDNAPTRSKYFEWSEEDELTSNYSARREEAGLGKSEDEMHVGVGEDEGDKDEASIASKTRRNKRKPGTASQRVDKQVKKARPTIGQIPGDSPTGDCKSSDAEIGNEYRDNMIHPNTMAFLKELVKHNNRPWFAENELLYRTAKQDFESFIEKLSQKIVEEVDITVPELPLKDLIFRIYRDIRFSNDQTPYKIYFSAAWSRTGRKGPYAHYYMQIQPYGKSMIGGGIWHADAQPLTLLRRAISKRPGQLKQILLMDGIARDFLDIQGHGDEQRVINAFVARNSEDALKTAPKGFPKDHPEIALLRLRSFTVGRHLTDDEVSNSGFLHHAVDLLSKIEPFITYLNSVVMPDMNMDTSSEDIETRA</sequence>
<accession>A0A3N4M2J2</accession>
<feature type="compositionally biased region" description="Basic and acidic residues" evidence="1">
    <location>
        <begin position="38"/>
        <end position="53"/>
    </location>
</feature>
<dbReference type="InParanoid" id="A0A3N4M2J2"/>
<reference evidence="2 3" key="1">
    <citation type="journal article" date="2018" name="Nat. Ecol. Evol.">
        <title>Pezizomycetes genomes reveal the molecular basis of ectomycorrhizal truffle lifestyle.</title>
        <authorList>
            <person name="Murat C."/>
            <person name="Payen T."/>
            <person name="Noel B."/>
            <person name="Kuo A."/>
            <person name="Morin E."/>
            <person name="Chen J."/>
            <person name="Kohler A."/>
            <person name="Krizsan K."/>
            <person name="Balestrini R."/>
            <person name="Da Silva C."/>
            <person name="Montanini B."/>
            <person name="Hainaut M."/>
            <person name="Levati E."/>
            <person name="Barry K.W."/>
            <person name="Belfiori B."/>
            <person name="Cichocki N."/>
            <person name="Clum A."/>
            <person name="Dockter R.B."/>
            <person name="Fauchery L."/>
            <person name="Guy J."/>
            <person name="Iotti M."/>
            <person name="Le Tacon F."/>
            <person name="Lindquist E.A."/>
            <person name="Lipzen A."/>
            <person name="Malagnac F."/>
            <person name="Mello A."/>
            <person name="Molinier V."/>
            <person name="Miyauchi S."/>
            <person name="Poulain J."/>
            <person name="Riccioni C."/>
            <person name="Rubini A."/>
            <person name="Sitrit Y."/>
            <person name="Splivallo R."/>
            <person name="Traeger S."/>
            <person name="Wang M."/>
            <person name="Zifcakova L."/>
            <person name="Wipf D."/>
            <person name="Zambonelli A."/>
            <person name="Paolocci F."/>
            <person name="Nowrousian M."/>
            <person name="Ottonello S."/>
            <person name="Baldrian P."/>
            <person name="Spatafora J.W."/>
            <person name="Henrissat B."/>
            <person name="Nagy L.G."/>
            <person name="Aury J.M."/>
            <person name="Wincker P."/>
            <person name="Grigoriev I.V."/>
            <person name="Bonfante P."/>
            <person name="Martin F.M."/>
        </authorList>
    </citation>
    <scope>NUCLEOTIDE SEQUENCE [LARGE SCALE GENOMIC DNA]</scope>
    <source>
        <strain evidence="2 3">ATCC MYA-4762</strain>
    </source>
</reference>
<gene>
    <name evidence="2" type="ORF">L211DRAFT_819616</name>
</gene>
<evidence type="ECO:0000313" key="2">
    <source>
        <dbReference type="EMBL" id="RPB27602.1"/>
    </source>
</evidence>
<evidence type="ECO:0000256" key="1">
    <source>
        <dbReference type="SAM" id="MobiDB-lite"/>
    </source>
</evidence>
<dbReference type="PANTHER" id="PTHR36452">
    <property type="entry name" value="CHROMOSOME 12, WHOLE GENOME SHOTGUN SEQUENCE"/>
    <property type="match status" value="1"/>
</dbReference>
<evidence type="ECO:0000313" key="3">
    <source>
        <dbReference type="Proteomes" id="UP000267821"/>
    </source>
</evidence>
<name>A0A3N4M2J2_9PEZI</name>
<feature type="compositionally biased region" description="Polar residues" evidence="1">
    <location>
        <begin position="16"/>
        <end position="25"/>
    </location>
</feature>
<dbReference type="AlphaFoldDB" id="A0A3N4M2J2"/>
<organism evidence="2 3">
    <name type="scientific">Terfezia boudieri ATCC MYA-4762</name>
    <dbReference type="NCBI Taxonomy" id="1051890"/>
    <lineage>
        <taxon>Eukaryota</taxon>
        <taxon>Fungi</taxon>
        <taxon>Dikarya</taxon>
        <taxon>Ascomycota</taxon>
        <taxon>Pezizomycotina</taxon>
        <taxon>Pezizomycetes</taxon>
        <taxon>Pezizales</taxon>
        <taxon>Pezizaceae</taxon>
        <taxon>Terfezia</taxon>
    </lineage>
</organism>
<dbReference type="STRING" id="1051890.A0A3N4M2J2"/>
<feature type="region of interest" description="Disordered" evidence="1">
    <location>
        <begin position="1"/>
        <end position="139"/>
    </location>
</feature>
<dbReference type="OrthoDB" id="2537769at2759"/>
<dbReference type="NCBIfam" id="TIGR02453">
    <property type="entry name" value="TIGR02453 family protein"/>
    <property type="match status" value="1"/>
</dbReference>
<keyword evidence="3" id="KW-1185">Reference proteome</keyword>
<feature type="compositionally biased region" description="Basic and acidic residues" evidence="1">
    <location>
        <begin position="66"/>
        <end position="81"/>
    </location>
</feature>
<dbReference type="Pfam" id="PF09365">
    <property type="entry name" value="DUF2461"/>
    <property type="match status" value="1"/>
</dbReference>
<dbReference type="Proteomes" id="UP000267821">
    <property type="component" value="Unassembled WGS sequence"/>
</dbReference>